<name>A0ABU5DF14_9BURK</name>
<evidence type="ECO:0000313" key="4">
    <source>
        <dbReference type="Proteomes" id="UP001285263"/>
    </source>
</evidence>
<sequence>MSNFVVAARRAIQSLVSLVLVTALVACGGGGGDAGGSVFAPSSPASGGSSTPTATASDLVVELDKTSVTNIDTVGVTVTVTAIDANRNAVAGAGVAFAVDRGIVTPGGTVTDATGKQTATVTLGGSGSAVNGRITITIVSGSITKTQSFDVVDPPASAQTPTVALALSSTTVTAGAPATATVTVKNNAGVPLSGVVVKFSTDAGLGSLSAPSALTDPTGKASIVVSPAQSTSTGADTLRATVSYLGTTYSDATGFQLTATNVTISSFTSDVTTTLSAYGQANLTVQLTGTSANSAVNLSITSSCAAAGKGTITPASQTTTTGKATFTFRDGGCGATAGVENLQVSVAGTTLTQNLSIAVAPPTATSIGFVSASPSNIYLKGSGLVESSNITFKVKDQNNNGLPGKTVVLVANTQAGGLTLDDQPTSSTPPTVTKLTDSDGNVIVRVNSGTVPTPVRIKATLQDSSISTVSSVLSVAVGLPSQVSFSAAPATINIEGFNIQGTTNTFTVIASDRLRNPVPDGTAINFVAEGGQIEASKQTAVNSSGNATATANFVSTLPPPADGRLTVVAYALGEKSFIDLNGNNVYDAGEDFQDLGDIYIDLKYDNFYDPAEDQFVSTTTGQTNACLPASSDTLQVDVTIPSRPNTCSQTWGPAYVRRAMQTIMSTSAAGPKWGTTWPGNVYGGCATQLLTTGYSNGVPVKQSFAVFGSGTIMTNLARSGVLSFAASDANTTAYNPMAAGTVITASGTDGLSVFVQGGSPVPNTATPSGVTISYKFDDTTNAGTITVSFKSPSGLVSSFSQAIVTTAPSGSPCSP</sequence>
<accession>A0ABU5DF14</accession>
<gene>
    <name evidence="3" type="ORF">SNE35_07500</name>
</gene>
<reference evidence="3 4" key="1">
    <citation type="submission" date="2023-11" db="EMBL/GenBank/DDBJ databases">
        <title>Paucibacter sp. nov., isolated from fresh soil in Korea.</title>
        <authorList>
            <person name="Le N.T.T."/>
        </authorList>
    </citation>
    <scope>NUCLEOTIDE SEQUENCE [LARGE SCALE GENOMIC DNA]</scope>
    <source>
        <strain evidence="3 4">R3-3</strain>
    </source>
</reference>
<dbReference type="SUPFAM" id="SSF49373">
    <property type="entry name" value="Invasin/intimin cell-adhesion fragments"/>
    <property type="match status" value="3"/>
</dbReference>
<dbReference type="EMBL" id="JAXCLA010000002">
    <property type="protein sequence ID" value="MDY0744345.1"/>
    <property type="molecule type" value="Genomic_DNA"/>
</dbReference>
<dbReference type="PROSITE" id="PS51127">
    <property type="entry name" value="BIG1"/>
    <property type="match status" value="1"/>
</dbReference>
<organism evidence="3 4">
    <name type="scientific">Roseateles agri</name>
    <dbReference type="NCBI Taxonomy" id="3098619"/>
    <lineage>
        <taxon>Bacteria</taxon>
        <taxon>Pseudomonadati</taxon>
        <taxon>Pseudomonadota</taxon>
        <taxon>Betaproteobacteria</taxon>
        <taxon>Burkholderiales</taxon>
        <taxon>Sphaerotilaceae</taxon>
        <taxon>Roseateles</taxon>
    </lineage>
</organism>
<dbReference type="Proteomes" id="UP001285263">
    <property type="component" value="Unassembled WGS sequence"/>
</dbReference>
<dbReference type="RefSeq" id="WP_320422234.1">
    <property type="nucleotide sequence ID" value="NZ_JAXCLA010000002.1"/>
</dbReference>
<protein>
    <recommendedName>
        <fullName evidence="2">Big-1 domain-containing protein</fullName>
    </recommendedName>
</protein>
<comment type="similarity">
    <text evidence="1">Belongs to the intimin/invasin family.</text>
</comment>
<feature type="domain" description="Big-1" evidence="2">
    <location>
        <begin position="162"/>
        <end position="256"/>
    </location>
</feature>
<proteinExistence type="inferred from homology"/>
<dbReference type="InterPro" id="IPR013783">
    <property type="entry name" value="Ig-like_fold"/>
</dbReference>
<dbReference type="InterPro" id="IPR003344">
    <property type="entry name" value="Big_1_dom"/>
</dbReference>
<keyword evidence="4" id="KW-1185">Reference proteome</keyword>
<dbReference type="Gene3D" id="2.60.40.10">
    <property type="entry name" value="Immunoglobulins"/>
    <property type="match status" value="4"/>
</dbReference>
<dbReference type="InterPro" id="IPR008964">
    <property type="entry name" value="Invasin/intimin_cell_adhesion"/>
</dbReference>
<evidence type="ECO:0000313" key="3">
    <source>
        <dbReference type="EMBL" id="MDY0744345.1"/>
    </source>
</evidence>
<evidence type="ECO:0000256" key="1">
    <source>
        <dbReference type="ARBA" id="ARBA00010116"/>
    </source>
</evidence>
<comment type="caution">
    <text evidence="3">The sequence shown here is derived from an EMBL/GenBank/DDBJ whole genome shotgun (WGS) entry which is preliminary data.</text>
</comment>
<evidence type="ECO:0000259" key="2">
    <source>
        <dbReference type="PROSITE" id="PS51127"/>
    </source>
</evidence>